<dbReference type="GO" id="GO:0005737">
    <property type="term" value="C:cytoplasm"/>
    <property type="evidence" value="ECO:0007669"/>
    <property type="project" value="TreeGrafter"/>
</dbReference>
<evidence type="ECO:0000256" key="9">
    <source>
        <dbReference type="ARBA" id="ARBA00023239"/>
    </source>
</evidence>
<feature type="modified residue" description="N6-(pyridoxal phosphate)lysine" evidence="11">
    <location>
        <position position="116"/>
    </location>
</feature>
<dbReference type="SUPFAM" id="SSF53686">
    <property type="entry name" value="Tryptophan synthase beta subunit-like PLP-dependent enzymes"/>
    <property type="match status" value="1"/>
</dbReference>
<keyword evidence="8 11" id="KW-0057">Aromatic amino acid biosynthesis</keyword>
<dbReference type="NCBIfam" id="TIGR00263">
    <property type="entry name" value="trpB"/>
    <property type="match status" value="1"/>
</dbReference>
<evidence type="ECO:0000256" key="4">
    <source>
        <dbReference type="ARBA" id="ARBA00011270"/>
    </source>
</evidence>
<evidence type="ECO:0000256" key="7">
    <source>
        <dbReference type="ARBA" id="ARBA00022898"/>
    </source>
</evidence>
<evidence type="ECO:0000313" key="13">
    <source>
        <dbReference type="EMBL" id="KAB2929630.1"/>
    </source>
</evidence>
<comment type="pathway">
    <text evidence="2 11">Amino-acid biosynthesis; L-tryptophan biosynthesis; L-tryptophan from chorismate: step 5/5.</text>
</comment>
<dbReference type="EMBL" id="WBUI01000028">
    <property type="protein sequence ID" value="KAB2929630.1"/>
    <property type="molecule type" value="Genomic_DNA"/>
</dbReference>
<evidence type="ECO:0000256" key="3">
    <source>
        <dbReference type="ARBA" id="ARBA00009982"/>
    </source>
</evidence>
<comment type="caution">
    <text evidence="13">The sequence shown here is derived from an EMBL/GenBank/DDBJ whole genome shotgun (WGS) entry which is preliminary data.</text>
</comment>
<dbReference type="Proteomes" id="UP000460298">
    <property type="component" value="Unassembled WGS sequence"/>
</dbReference>
<dbReference type="PROSITE" id="PS00168">
    <property type="entry name" value="TRP_SYNTHASE_BETA"/>
    <property type="match status" value="1"/>
</dbReference>
<gene>
    <name evidence="11 13" type="primary">trpB</name>
    <name evidence="13" type="ORF">F9K24_19175</name>
</gene>
<keyword evidence="7 11" id="KW-0663">Pyridoxal phosphate</keyword>
<comment type="catalytic activity">
    <reaction evidence="10 11">
        <text>(1S,2R)-1-C-(indol-3-yl)glycerol 3-phosphate + L-serine = D-glyceraldehyde 3-phosphate + L-tryptophan + H2O</text>
        <dbReference type="Rhea" id="RHEA:10532"/>
        <dbReference type="ChEBI" id="CHEBI:15377"/>
        <dbReference type="ChEBI" id="CHEBI:33384"/>
        <dbReference type="ChEBI" id="CHEBI:57912"/>
        <dbReference type="ChEBI" id="CHEBI:58866"/>
        <dbReference type="ChEBI" id="CHEBI:59776"/>
        <dbReference type="EC" id="4.2.1.20"/>
    </reaction>
</comment>
<accession>A0A833GYD1</accession>
<dbReference type="InterPro" id="IPR001926">
    <property type="entry name" value="TrpB-like_PALP"/>
</dbReference>
<reference evidence="13 14" key="1">
    <citation type="submission" date="2019-10" db="EMBL/GenBank/DDBJ databases">
        <title>Extracellular Electron Transfer in a Candidatus Methanoperedens spp. Enrichment Culture.</title>
        <authorList>
            <person name="Berger S."/>
            <person name="Rangel Shaw D."/>
            <person name="Berben T."/>
            <person name="In 'T Zandt M."/>
            <person name="Frank J."/>
            <person name="Reimann J."/>
            <person name="Jetten M.S.M."/>
            <person name="Welte C.U."/>
        </authorList>
    </citation>
    <scope>NUCLEOTIDE SEQUENCE [LARGE SCALE GENOMIC DNA]</scope>
    <source>
        <strain evidence="13">SB12</strain>
    </source>
</reference>
<dbReference type="GO" id="GO:0004834">
    <property type="term" value="F:tryptophan synthase activity"/>
    <property type="evidence" value="ECO:0007669"/>
    <property type="project" value="UniProtKB-UniRule"/>
</dbReference>
<organism evidence="13 14">
    <name type="scientific">Leptonema illini</name>
    <dbReference type="NCBI Taxonomy" id="183"/>
    <lineage>
        <taxon>Bacteria</taxon>
        <taxon>Pseudomonadati</taxon>
        <taxon>Spirochaetota</taxon>
        <taxon>Spirochaetia</taxon>
        <taxon>Leptospirales</taxon>
        <taxon>Leptospiraceae</taxon>
        <taxon>Leptonema</taxon>
    </lineage>
</organism>
<evidence type="ECO:0000256" key="5">
    <source>
        <dbReference type="ARBA" id="ARBA00022605"/>
    </source>
</evidence>
<dbReference type="FunFam" id="3.40.50.1100:FF:000001">
    <property type="entry name" value="Tryptophan synthase beta chain"/>
    <property type="match status" value="1"/>
</dbReference>
<dbReference type="InterPro" id="IPR036052">
    <property type="entry name" value="TrpB-like_PALP_sf"/>
</dbReference>
<evidence type="ECO:0000259" key="12">
    <source>
        <dbReference type="Pfam" id="PF00291"/>
    </source>
</evidence>
<evidence type="ECO:0000256" key="1">
    <source>
        <dbReference type="ARBA" id="ARBA00001933"/>
    </source>
</evidence>
<name>A0A833GYD1_9LEPT</name>
<dbReference type="EC" id="4.2.1.20" evidence="11"/>
<dbReference type="PIRSF" id="PIRSF001413">
    <property type="entry name" value="Trp_syn_beta"/>
    <property type="match status" value="1"/>
</dbReference>
<comment type="subunit">
    <text evidence="4 11">Tetramer of two alpha and two beta chains.</text>
</comment>
<keyword evidence="5 11" id="KW-0028">Amino-acid biosynthesis</keyword>
<feature type="domain" description="Tryptophan synthase beta chain-like PALP" evidence="12">
    <location>
        <begin position="82"/>
        <end position="405"/>
    </location>
</feature>
<dbReference type="CDD" id="cd06446">
    <property type="entry name" value="Trp-synth_B"/>
    <property type="match status" value="1"/>
</dbReference>
<dbReference type="UniPathway" id="UPA00035">
    <property type="reaction ID" value="UER00044"/>
</dbReference>
<dbReference type="InterPro" id="IPR006654">
    <property type="entry name" value="Trp_synth_beta"/>
</dbReference>
<comment type="similarity">
    <text evidence="3 11">Belongs to the TrpB family.</text>
</comment>
<sequence length="423" mass="46252">MGSEIQNPFEDRDTRRFLKHLSRDAFKEKAFFPEDGYFGPFGGRYSPEVLVPAIEELEAVYTKALKSTSFLKEWKRYQREFAGRPSKLTYAPRLSEAWGAQIWLKREDLNHTGSHKINNALGQALLAKRMKKKRLIAETGAGQHGVATATVAAHFGFECTVYMGAEDVRRQKLNVYRMQLLGATVVPVTSGTGTLKDATNEAMRDWAKTVGETHYVIGSAIGPHPFPTLVRDFQSVIGLESRKQMLKKAGALPDIAVACVGGGSNAIGLFHGFLGDRDVRLIGAEPGGRSDEPGEHAASVFAGRPGYFHGTHSLFIQKDDGQIQDVHSVSAGLDYPGVGPQHAYLAKIGRVEYTRVPDVEALDAFVQVTRLEGIVPALESAHAFVVARREAALKKGSRILVCLSGRGDKDVAEVARLLELPDV</sequence>
<keyword evidence="9 11" id="KW-0456">Lyase</keyword>
<dbReference type="HAMAP" id="MF_00133">
    <property type="entry name" value="Trp_synth_beta"/>
    <property type="match status" value="1"/>
</dbReference>
<dbReference type="Pfam" id="PF00291">
    <property type="entry name" value="PALP"/>
    <property type="match status" value="1"/>
</dbReference>
<comment type="cofactor">
    <cofactor evidence="1 11">
        <name>pyridoxal 5'-phosphate</name>
        <dbReference type="ChEBI" id="CHEBI:597326"/>
    </cofactor>
</comment>
<dbReference type="FunFam" id="3.40.50.1100:FF:000004">
    <property type="entry name" value="Tryptophan synthase beta chain"/>
    <property type="match status" value="1"/>
</dbReference>
<dbReference type="InterPro" id="IPR023026">
    <property type="entry name" value="Trp_synth_beta/beta-like"/>
</dbReference>
<evidence type="ECO:0000313" key="14">
    <source>
        <dbReference type="Proteomes" id="UP000460298"/>
    </source>
</evidence>
<dbReference type="InterPro" id="IPR006653">
    <property type="entry name" value="Trp_synth_b_CS"/>
</dbReference>
<keyword evidence="6 11" id="KW-0822">Tryptophan biosynthesis</keyword>
<evidence type="ECO:0000256" key="11">
    <source>
        <dbReference type="HAMAP-Rule" id="MF_00133"/>
    </source>
</evidence>
<evidence type="ECO:0000256" key="2">
    <source>
        <dbReference type="ARBA" id="ARBA00004733"/>
    </source>
</evidence>
<proteinExistence type="inferred from homology"/>
<evidence type="ECO:0000256" key="10">
    <source>
        <dbReference type="ARBA" id="ARBA00049047"/>
    </source>
</evidence>
<evidence type="ECO:0000256" key="6">
    <source>
        <dbReference type="ARBA" id="ARBA00022822"/>
    </source>
</evidence>
<evidence type="ECO:0000256" key="8">
    <source>
        <dbReference type="ARBA" id="ARBA00023141"/>
    </source>
</evidence>
<comment type="function">
    <text evidence="11">The beta subunit is responsible for the synthesis of L-tryptophan from indole and L-serine.</text>
</comment>
<dbReference type="PANTHER" id="PTHR48077">
    <property type="entry name" value="TRYPTOPHAN SYNTHASE-RELATED"/>
    <property type="match status" value="1"/>
</dbReference>
<dbReference type="AlphaFoldDB" id="A0A833GYD1"/>
<dbReference type="Gene3D" id="3.40.50.1100">
    <property type="match status" value="2"/>
</dbReference>
<dbReference type="PANTHER" id="PTHR48077:SF3">
    <property type="entry name" value="TRYPTOPHAN SYNTHASE"/>
    <property type="match status" value="1"/>
</dbReference>
<protein>
    <recommendedName>
        <fullName evidence="11">Tryptophan synthase beta chain</fullName>
        <ecNumber evidence="11">4.2.1.20</ecNumber>
    </recommendedName>
</protein>